<evidence type="ECO:0000256" key="2">
    <source>
        <dbReference type="ARBA" id="ARBA00022475"/>
    </source>
</evidence>
<name>A0A917ZAF7_9GAMM</name>
<feature type="transmembrane region" description="Helical" evidence="6">
    <location>
        <begin position="51"/>
        <end position="72"/>
    </location>
</feature>
<gene>
    <name evidence="11" type="ORF">GCM10011348_07230</name>
</gene>
<dbReference type="InterPro" id="IPR000160">
    <property type="entry name" value="GGDEF_dom"/>
</dbReference>
<dbReference type="GO" id="GO:0003824">
    <property type="term" value="F:catalytic activity"/>
    <property type="evidence" value="ECO:0007669"/>
    <property type="project" value="UniProtKB-ARBA"/>
</dbReference>
<feature type="transmembrane region" description="Helical" evidence="6">
    <location>
        <begin position="15"/>
        <end position="39"/>
    </location>
</feature>
<evidence type="ECO:0000256" key="3">
    <source>
        <dbReference type="ARBA" id="ARBA00022692"/>
    </source>
</evidence>
<evidence type="ECO:0000256" key="4">
    <source>
        <dbReference type="ARBA" id="ARBA00022989"/>
    </source>
</evidence>
<dbReference type="InterPro" id="IPR035919">
    <property type="entry name" value="EAL_sf"/>
</dbReference>
<dbReference type="NCBIfam" id="TIGR00254">
    <property type="entry name" value="GGDEF"/>
    <property type="match status" value="1"/>
</dbReference>
<dbReference type="InterPro" id="IPR007895">
    <property type="entry name" value="MASE1"/>
</dbReference>
<evidence type="ECO:0000259" key="10">
    <source>
        <dbReference type="PROSITE" id="PS50887"/>
    </source>
</evidence>
<dbReference type="PROSITE" id="PS50887">
    <property type="entry name" value="GGDEF"/>
    <property type="match status" value="1"/>
</dbReference>
<dbReference type="Gene3D" id="3.30.450.350">
    <property type="entry name" value="CHASE domain"/>
    <property type="match status" value="1"/>
</dbReference>
<keyword evidence="2" id="KW-1003">Cell membrane</keyword>
<keyword evidence="12" id="KW-1185">Reference proteome</keyword>
<feature type="domain" description="PAC" evidence="7">
    <location>
        <begin position="609"/>
        <end position="661"/>
    </location>
</feature>
<dbReference type="AlphaFoldDB" id="A0A917ZAF7"/>
<feature type="domain" description="EAL" evidence="9">
    <location>
        <begin position="840"/>
        <end position="1093"/>
    </location>
</feature>
<sequence>MPSLRLLKPGIATCLAYLGTGALGLMIAIEPGFATLLWLPAGIALGMAMHYGRAVLWGVFLGSCLLNIGVAWHHTPGLLEALPVALMIALGATLQAQTGAWLVRRYIGHPLALHQPAQVMRFILVAGPLSCLINGTIGPLALLVAGQAPVSQLPLTMLTWWIGDSLGVTMALPLMLVMIRPLRENWMPPVRRIGRSLLLVVLASLLAFQVLDSSERRHQLQRHRQYAEVQQRALQDSLDGAVSAASALRGFVDTIPEITPDNFRRFTGQLLDNHRVLQGISWNPLVRESEAAAFEARMQALYGGDFQITPAGAQTAGDRVVVGFIEPQAGNREALGFDVFSNPERQAALRAAGRSGEAVPTDAIHLVQADGTQAGVLLFMPVYSAETPQDASRWSQLRGFATVVLRIGDLVRHSLGPSLSANGDILLLDPDAPPANQVLFASETGMTAGQLQQLEADGDMAVMVRSEIRFGAGHWELLQYARAAYLETPWMLYGLLSGGLLLSGLYCWLLMVLAGQRSRVQQQVIEQTRQLAQSNAMLAEAQRVAGLSQWIWRPATGCHVWSDALRQQLGLQSGSETSVQAFLARLQPACRDRVAAAIEDWLGGANSAQALVCELQPLAGKSRYLELQSAWVGDEQGQPEYLSIVVRDITERWLAEEQIRRLAYYDSLTGLPNRELFHENLRQQILQGRRGSRFGALMFIDLDNFKSLNDTLGHSVGDELLRDVTLRLRQGLREQDIISRFGGDEFVILLPCTCADEDAARSMGAAVAQKVIDLLQPPFQFGSYSHSVSASVGVTLVPQGTAKPEVLIMQADTAMYRAKNMGKGRYAHYEPDMQAELLQQVQLEQELRKAVSQGQLELHYQPQFDRERRLVGAEALVRWRHPQQGLLLPGSFVGVAEESGLIGPLGEWVLDQGVRQLGRWSREGYELARLSVNVCPSQLDDAGFIDRLDARLAAAGVLPQRLCLELTEQVLLPQASLVQQRVEALQERGYCISIDDFGTGYSSLNYLKKLSFHELKIARDFVRDLPLGRRDSLLVKTILSMARTLGVEAIAEGVETVEQYEYLCQLGCQRFQGFYLGRPVPGADFQRLLATDYAVDAEAVYEID</sequence>
<dbReference type="EMBL" id="BMLT01000002">
    <property type="protein sequence ID" value="GGO77514.1"/>
    <property type="molecule type" value="Genomic_DNA"/>
</dbReference>
<accession>A0A917ZAF7</accession>
<dbReference type="Pfam" id="PF05231">
    <property type="entry name" value="MASE1"/>
    <property type="match status" value="1"/>
</dbReference>
<dbReference type="SUPFAM" id="SSF141868">
    <property type="entry name" value="EAL domain-like"/>
    <property type="match status" value="1"/>
</dbReference>
<dbReference type="GO" id="GO:0007165">
    <property type="term" value="P:signal transduction"/>
    <property type="evidence" value="ECO:0007669"/>
    <property type="project" value="UniProtKB-ARBA"/>
</dbReference>
<evidence type="ECO:0000313" key="12">
    <source>
        <dbReference type="Proteomes" id="UP000599578"/>
    </source>
</evidence>
<dbReference type="CDD" id="cd01948">
    <property type="entry name" value="EAL"/>
    <property type="match status" value="1"/>
</dbReference>
<dbReference type="Pfam" id="PF00990">
    <property type="entry name" value="GGDEF"/>
    <property type="match status" value="1"/>
</dbReference>
<evidence type="ECO:0000259" key="8">
    <source>
        <dbReference type="PROSITE" id="PS50839"/>
    </source>
</evidence>
<evidence type="ECO:0000259" key="7">
    <source>
        <dbReference type="PROSITE" id="PS50113"/>
    </source>
</evidence>
<keyword evidence="5 6" id="KW-0472">Membrane</keyword>
<dbReference type="InterPro" id="IPR035965">
    <property type="entry name" value="PAS-like_dom_sf"/>
</dbReference>
<dbReference type="RefSeq" id="WP_188858405.1">
    <property type="nucleotide sequence ID" value="NZ_BMLT01000002.1"/>
</dbReference>
<evidence type="ECO:0000259" key="9">
    <source>
        <dbReference type="PROSITE" id="PS50883"/>
    </source>
</evidence>
<dbReference type="Pfam" id="PF00563">
    <property type="entry name" value="EAL"/>
    <property type="match status" value="1"/>
</dbReference>
<dbReference type="PROSITE" id="PS50839">
    <property type="entry name" value="CHASE"/>
    <property type="match status" value="1"/>
</dbReference>
<dbReference type="PROSITE" id="PS50883">
    <property type="entry name" value="EAL"/>
    <property type="match status" value="1"/>
</dbReference>
<feature type="domain" description="GGDEF" evidence="10">
    <location>
        <begin position="693"/>
        <end position="831"/>
    </location>
</feature>
<reference evidence="11 12" key="1">
    <citation type="journal article" date="2014" name="Int. J. Syst. Evol. Microbiol.">
        <title>Complete genome sequence of Corynebacterium casei LMG S-19264T (=DSM 44701T), isolated from a smear-ripened cheese.</title>
        <authorList>
            <consortium name="US DOE Joint Genome Institute (JGI-PGF)"/>
            <person name="Walter F."/>
            <person name="Albersmeier A."/>
            <person name="Kalinowski J."/>
            <person name="Ruckert C."/>
        </authorList>
    </citation>
    <scope>NUCLEOTIDE SEQUENCE [LARGE SCALE GENOMIC DNA]</scope>
    <source>
        <strain evidence="11 12">CGMCC 1.7286</strain>
    </source>
</reference>
<evidence type="ECO:0000256" key="6">
    <source>
        <dbReference type="SAM" id="Phobius"/>
    </source>
</evidence>
<keyword evidence="4 6" id="KW-1133">Transmembrane helix</keyword>
<dbReference type="PANTHER" id="PTHR44757:SF2">
    <property type="entry name" value="BIOFILM ARCHITECTURE MAINTENANCE PROTEIN MBAA"/>
    <property type="match status" value="1"/>
</dbReference>
<dbReference type="Gene3D" id="3.30.70.270">
    <property type="match status" value="1"/>
</dbReference>
<dbReference type="Gene3D" id="3.30.450.20">
    <property type="entry name" value="PAS domain"/>
    <property type="match status" value="1"/>
</dbReference>
<dbReference type="InterPro" id="IPR000700">
    <property type="entry name" value="PAS-assoc_C"/>
</dbReference>
<comment type="caution">
    <text evidence="11">The sequence shown here is derived from an EMBL/GenBank/DDBJ whole genome shotgun (WGS) entry which is preliminary data.</text>
</comment>
<organism evidence="11 12">
    <name type="scientific">Marinobacterium nitratireducens</name>
    <dbReference type="NCBI Taxonomy" id="518897"/>
    <lineage>
        <taxon>Bacteria</taxon>
        <taxon>Pseudomonadati</taxon>
        <taxon>Pseudomonadota</taxon>
        <taxon>Gammaproteobacteria</taxon>
        <taxon>Oceanospirillales</taxon>
        <taxon>Oceanospirillaceae</taxon>
        <taxon>Marinobacterium</taxon>
    </lineage>
</organism>
<dbReference type="SMART" id="SM00267">
    <property type="entry name" value="GGDEF"/>
    <property type="match status" value="1"/>
</dbReference>
<dbReference type="SUPFAM" id="SSF55073">
    <property type="entry name" value="Nucleotide cyclase"/>
    <property type="match status" value="1"/>
</dbReference>
<evidence type="ECO:0000313" key="11">
    <source>
        <dbReference type="EMBL" id="GGO77514.1"/>
    </source>
</evidence>
<dbReference type="SMART" id="SM00052">
    <property type="entry name" value="EAL"/>
    <property type="match status" value="1"/>
</dbReference>
<dbReference type="PANTHER" id="PTHR44757">
    <property type="entry name" value="DIGUANYLATE CYCLASE DGCP"/>
    <property type="match status" value="1"/>
</dbReference>
<keyword evidence="3 6" id="KW-0812">Transmembrane</keyword>
<dbReference type="InterPro" id="IPR052155">
    <property type="entry name" value="Biofilm_reg_signaling"/>
</dbReference>
<dbReference type="PROSITE" id="PS50113">
    <property type="entry name" value="PAC"/>
    <property type="match status" value="1"/>
</dbReference>
<evidence type="ECO:0000256" key="5">
    <source>
        <dbReference type="ARBA" id="ARBA00023136"/>
    </source>
</evidence>
<evidence type="ECO:0000256" key="1">
    <source>
        <dbReference type="ARBA" id="ARBA00004651"/>
    </source>
</evidence>
<dbReference type="CDD" id="cd01949">
    <property type="entry name" value="GGDEF"/>
    <property type="match status" value="1"/>
</dbReference>
<dbReference type="GO" id="GO:0005886">
    <property type="term" value="C:plasma membrane"/>
    <property type="evidence" value="ECO:0007669"/>
    <property type="project" value="UniProtKB-SubCell"/>
</dbReference>
<feature type="transmembrane region" description="Helical" evidence="6">
    <location>
        <begin position="84"/>
        <end position="103"/>
    </location>
</feature>
<dbReference type="InterPro" id="IPR001633">
    <property type="entry name" value="EAL_dom"/>
</dbReference>
<dbReference type="Gene3D" id="3.20.20.450">
    <property type="entry name" value="EAL domain"/>
    <property type="match status" value="1"/>
</dbReference>
<feature type="transmembrane region" description="Helical" evidence="6">
    <location>
        <begin position="158"/>
        <end position="181"/>
    </location>
</feature>
<feature type="domain" description="CHASE" evidence="8">
    <location>
        <begin position="254"/>
        <end position="415"/>
    </location>
</feature>
<dbReference type="InterPro" id="IPR029787">
    <property type="entry name" value="Nucleotide_cyclase"/>
</dbReference>
<feature type="transmembrane region" description="Helical" evidence="6">
    <location>
        <begin position="123"/>
        <end position="146"/>
    </location>
</feature>
<dbReference type="SMART" id="SM01079">
    <property type="entry name" value="CHASE"/>
    <property type="match status" value="1"/>
</dbReference>
<dbReference type="Proteomes" id="UP000599578">
    <property type="component" value="Unassembled WGS sequence"/>
</dbReference>
<protein>
    <submittedName>
        <fullName evidence="11">Uncharacterized protein</fullName>
    </submittedName>
</protein>
<comment type="subcellular location">
    <subcellularLocation>
        <location evidence="1">Cell membrane</location>
        <topology evidence="1">Multi-pass membrane protein</topology>
    </subcellularLocation>
</comment>
<dbReference type="InterPro" id="IPR006189">
    <property type="entry name" value="CHASE_dom"/>
</dbReference>
<dbReference type="InterPro" id="IPR042240">
    <property type="entry name" value="CHASE_sf"/>
</dbReference>
<dbReference type="InterPro" id="IPR043128">
    <property type="entry name" value="Rev_trsase/Diguanyl_cyclase"/>
</dbReference>
<dbReference type="SUPFAM" id="SSF55785">
    <property type="entry name" value="PYP-like sensor domain (PAS domain)"/>
    <property type="match status" value="1"/>
</dbReference>
<proteinExistence type="predicted"/>
<feature type="transmembrane region" description="Helical" evidence="6">
    <location>
        <begin position="490"/>
        <end position="513"/>
    </location>
</feature>
<dbReference type="Pfam" id="PF03924">
    <property type="entry name" value="CHASE"/>
    <property type="match status" value="1"/>
</dbReference>